<evidence type="ECO:0000313" key="2">
    <source>
        <dbReference type="EMBL" id="SKB71274.1"/>
    </source>
</evidence>
<dbReference type="Proteomes" id="UP000190339">
    <property type="component" value="Unassembled WGS sequence"/>
</dbReference>
<feature type="signal peptide" evidence="1">
    <location>
        <begin position="1"/>
        <end position="17"/>
    </location>
</feature>
<dbReference type="PANTHER" id="PTHR35399:SF2">
    <property type="entry name" value="DUF839 DOMAIN-CONTAINING PROTEIN"/>
    <property type="match status" value="1"/>
</dbReference>
<evidence type="ECO:0000256" key="1">
    <source>
        <dbReference type="SAM" id="SignalP"/>
    </source>
</evidence>
<sequence>MKYYFIFSLLLTLSGKAQNIGDFISVNPVSQNSDFNIPSTHTFQAIISRGDALTQGGTLPGNTDFTGYVPINGSSENGYLSINAEIAPGAVSILDINFNPTSKLWSTSYSQAVDFSDYVLTAANCSGTVTPWNTIISCEEYTSAELFQNQSIPVDINGDGYHDLGWAVEINPATKTVIDKRWALGNFKHENLVIHSNERTAYQGADAAVGYLHKFVADSPQDLSSGKLYVYKGSKNGPGNWILLNNTTKEERNTTVDQSAALEATVFNGIEDVEIGPDGFIYFAVKNEDQVYRFQDSDPISGTTVINMETYVGNKTYSINHSGGPTSVNWGYGNDNLAFDNDGNLWVLQDGDNNYIWVVKNGHTQAIPQVEIFGIVPSGAEPTGITFSPDFRFLFMSIQHPNSGNNSTTQTDAAGNEVPFDKDISLVIALNENLGTTTEYTWYLDADGDGYAIAPTVTSSNSPGPGYTQNVLPLTDCNDNDPNVFEVSTWYLDADGDNYAVTPTIQSCTSPGTGYTQNSLPLTDCDDNNPNVFEVSTWYLDADGDNYAVTPTIQSCTSPGTGYTQNSLPLTDCDDNNPNVFEVSTWY</sequence>
<organism evidence="2 3">
    <name type="scientific">Maribacter arcticus</name>
    <dbReference type="NCBI Taxonomy" id="561365"/>
    <lineage>
        <taxon>Bacteria</taxon>
        <taxon>Pseudomonadati</taxon>
        <taxon>Bacteroidota</taxon>
        <taxon>Flavobacteriia</taxon>
        <taxon>Flavobacteriales</taxon>
        <taxon>Flavobacteriaceae</taxon>
        <taxon>Maribacter</taxon>
    </lineage>
</organism>
<reference evidence="3" key="1">
    <citation type="submission" date="2017-02" db="EMBL/GenBank/DDBJ databases">
        <authorList>
            <person name="Varghese N."/>
            <person name="Submissions S."/>
        </authorList>
    </citation>
    <scope>NUCLEOTIDE SEQUENCE [LARGE SCALE GENOMIC DNA]</scope>
    <source>
        <strain evidence="3">DSM 23546</strain>
    </source>
</reference>
<dbReference type="InterPro" id="IPR008557">
    <property type="entry name" value="PhoX"/>
</dbReference>
<keyword evidence="3" id="KW-1185">Reference proteome</keyword>
<dbReference type="OrthoDB" id="9801383at2"/>
<feature type="chain" id="PRO_5012391494" evidence="1">
    <location>
        <begin position="18"/>
        <end position="587"/>
    </location>
</feature>
<dbReference type="PROSITE" id="PS50231">
    <property type="entry name" value="RICIN_B_LECTIN"/>
    <property type="match status" value="1"/>
</dbReference>
<feature type="non-terminal residue" evidence="2">
    <location>
        <position position="587"/>
    </location>
</feature>
<dbReference type="Pfam" id="PF05787">
    <property type="entry name" value="PhoX"/>
    <property type="match status" value="1"/>
</dbReference>
<dbReference type="PANTHER" id="PTHR35399">
    <property type="entry name" value="SLR8030 PROTEIN"/>
    <property type="match status" value="1"/>
</dbReference>
<dbReference type="RefSeq" id="WP_079513361.1">
    <property type="nucleotide sequence ID" value="NZ_FUYL01000009.1"/>
</dbReference>
<evidence type="ECO:0000313" key="3">
    <source>
        <dbReference type="Proteomes" id="UP000190339"/>
    </source>
</evidence>
<protein>
    <submittedName>
        <fullName evidence="2">Uncharacterized protein</fullName>
    </submittedName>
</protein>
<gene>
    <name evidence="2" type="ORF">SAMN05660866_02941</name>
</gene>
<dbReference type="AlphaFoldDB" id="A0A1T5DHT5"/>
<proteinExistence type="predicted"/>
<dbReference type="STRING" id="561365.SAMN05660866_02941"/>
<dbReference type="EMBL" id="FUYL01000009">
    <property type="protein sequence ID" value="SKB71274.1"/>
    <property type="molecule type" value="Genomic_DNA"/>
</dbReference>
<accession>A0A1T5DHT5</accession>
<name>A0A1T5DHT5_9FLAO</name>
<dbReference type="SUPFAM" id="SSF63829">
    <property type="entry name" value="Calcium-dependent phosphotriesterase"/>
    <property type="match status" value="1"/>
</dbReference>
<keyword evidence="1" id="KW-0732">Signal</keyword>